<evidence type="ECO:0000313" key="2">
    <source>
        <dbReference type="Proteomes" id="UP001226577"/>
    </source>
</evidence>
<dbReference type="Proteomes" id="UP001226577">
    <property type="component" value="Unassembled WGS sequence"/>
</dbReference>
<accession>A0ABT9RZU8</accession>
<gene>
    <name evidence="1" type="ORF">J2X98_004375</name>
</gene>
<protein>
    <submittedName>
        <fullName evidence="1">Uncharacterized protein</fullName>
    </submittedName>
</protein>
<organism evidence="1 2">
    <name type="scientific">Pseudarthrobacter enclensis</name>
    <dbReference type="NCBI Taxonomy" id="993070"/>
    <lineage>
        <taxon>Bacteria</taxon>
        <taxon>Bacillati</taxon>
        <taxon>Actinomycetota</taxon>
        <taxon>Actinomycetes</taxon>
        <taxon>Micrococcales</taxon>
        <taxon>Micrococcaceae</taxon>
        <taxon>Pseudarthrobacter</taxon>
    </lineage>
</organism>
<name>A0ABT9RZU8_9MICC</name>
<dbReference type="EMBL" id="JAUSRE010000037">
    <property type="protein sequence ID" value="MDP9890761.1"/>
    <property type="molecule type" value="Genomic_DNA"/>
</dbReference>
<dbReference type="RefSeq" id="WP_307312350.1">
    <property type="nucleotide sequence ID" value="NZ_JAUSRE010000037.1"/>
</dbReference>
<sequence>MNYTRTGKPDIPREDQDANDALVSDALNSLAAVEAEAPDGKLLMRSCCWPLVAGQNVE</sequence>
<reference evidence="1 2" key="1">
    <citation type="submission" date="2023-07" db="EMBL/GenBank/DDBJ databases">
        <title>Sorghum-associated microbial communities from plants grown in Nebraska, USA.</title>
        <authorList>
            <person name="Schachtman D."/>
        </authorList>
    </citation>
    <scope>NUCLEOTIDE SEQUENCE [LARGE SCALE GENOMIC DNA]</scope>
    <source>
        <strain evidence="1 2">CC222</strain>
    </source>
</reference>
<evidence type="ECO:0000313" key="1">
    <source>
        <dbReference type="EMBL" id="MDP9890761.1"/>
    </source>
</evidence>
<proteinExistence type="predicted"/>
<comment type="caution">
    <text evidence="1">The sequence shown here is derived from an EMBL/GenBank/DDBJ whole genome shotgun (WGS) entry which is preliminary data.</text>
</comment>
<keyword evidence="2" id="KW-1185">Reference proteome</keyword>